<keyword evidence="2" id="KW-1185">Reference proteome</keyword>
<dbReference type="AlphaFoldDB" id="A0A2M9C5K4"/>
<reference evidence="1 2" key="1">
    <citation type="submission" date="2017-11" db="EMBL/GenBank/DDBJ databases">
        <title>Genomic Encyclopedia of Archaeal and Bacterial Type Strains, Phase II (KMG-II): From Individual Species to Whole Genera.</title>
        <authorList>
            <person name="Goeker M."/>
        </authorList>
    </citation>
    <scope>NUCLEOTIDE SEQUENCE [LARGE SCALE GENOMIC DNA]</scope>
    <source>
        <strain evidence="1 2">DSM 27617</strain>
    </source>
</reference>
<dbReference type="Proteomes" id="UP000228740">
    <property type="component" value="Unassembled WGS sequence"/>
</dbReference>
<name>A0A2M9C5K4_9FLAO</name>
<evidence type="ECO:0000313" key="1">
    <source>
        <dbReference type="EMBL" id="PJJ66086.1"/>
    </source>
</evidence>
<sequence>MIWDLLDIIFRLFDLFPNSKKEEDVIEHFKKMR</sequence>
<comment type="caution">
    <text evidence="1">The sequence shown here is derived from an EMBL/GenBank/DDBJ whole genome shotgun (WGS) entry which is preliminary data.</text>
</comment>
<accession>A0A2M9C5K4</accession>
<protein>
    <submittedName>
        <fullName evidence="1">Uncharacterized protein</fullName>
    </submittedName>
</protein>
<dbReference type="EMBL" id="PGFD01000001">
    <property type="protein sequence ID" value="PJJ66086.1"/>
    <property type="molecule type" value="Genomic_DNA"/>
</dbReference>
<gene>
    <name evidence="1" type="ORF">CLV73_0052</name>
</gene>
<organism evidence="1 2">
    <name type="scientific">Chryseobacterium geocarposphaerae</name>
    <dbReference type="NCBI Taxonomy" id="1416776"/>
    <lineage>
        <taxon>Bacteria</taxon>
        <taxon>Pseudomonadati</taxon>
        <taxon>Bacteroidota</taxon>
        <taxon>Flavobacteriia</taxon>
        <taxon>Flavobacteriales</taxon>
        <taxon>Weeksellaceae</taxon>
        <taxon>Chryseobacterium group</taxon>
        <taxon>Chryseobacterium</taxon>
    </lineage>
</organism>
<proteinExistence type="predicted"/>
<evidence type="ECO:0000313" key="2">
    <source>
        <dbReference type="Proteomes" id="UP000228740"/>
    </source>
</evidence>